<sequence>MNNDPAIHVLRLNPGDDLRAELQSAFNALQARGCRAACVISAVGSLSRAVLRHAAQAQASVQNEPLELITLSGTLSPDGVHLHASVADARGEMRGGHVMPGCSVRTTAEIVLALLPGWAFSRAHDDRSGFMELVATPASSKNPD</sequence>
<gene>
    <name evidence="2" type="ordered locus">Pnap_0011</name>
</gene>
<proteinExistence type="predicted"/>
<dbReference type="InterPro" id="IPR005175">
    <property type="entry name" value="PPC_dom"/>
</dbReference>
<dbReference type="PANTHER" id="PTHR34988:SF1">
    <property type="entry name" value="DNA-BINDING PROTEIN"/>
    <property type="match status" value="1"/>
</dbReference>
<dbReference type="KEGG" id="pna:Pnap_0011"/>
<organism evidence="2 3">
    <name type="scientific">Polaromonas naphthalenivorans (strain CJ2)</name>
    <dbReference type="NCBI Taxonomy" id="365044"/>
    <lineage>
        <taxon>Bacteria</taxon>
        <taxon>Pseudomonadati</taxon>
        <taxon>Pseudomonadota</taxon>
        <taxon>Betaproteobacteria</taxon>
        <taxon>Burkholderiales</taxon>
        <taxon>Comamonadaceae</taxon>
        <taxon>Polaromonas</taxon>
    </lineage>
</organism>
<reference evidence="3" key="1">
    <citation type="journal article" date="2009" name="Environ. Microbiol.">
        <title>The genome of Polaromonas naphthalenivorans strain CJ2, isolated from coal tar-contaminated sediment, reveals physiological and metabolic versatility and evolution through extensive horizontal gene transfer.</title>
        <authorList>
            <person name="Yagi J.M."/>
            <person name="Sims D."/>
            <person name="Brettin T."/>
            <person name="Bruce D."/>
            <person name="Madsen E.L."/>
        </authorList>
    </citation>
    <scope>NUCLEOTIDE SEQUENCE [LARGE SCALE GENOMIC DNA]</scope>
    <source>
        <strain evidence="3">CJ2</strain>
    </source>
</reference>
<evidence type="ECO:0000313" key="2">
    <source>
        <dbReference type="EMBL" id="ABM35337.1"/>
    </source>
</evidence>
<dbReference type="AlphaFoldDB" id="A1VI59"/>
<accession>A1VI59</accession>
<evidence type="ECO:0000259" key="1">
    <source>
        <dbReference type="PROSITE" id="PS51742"/>
    </source>
</evidence>
<dbReference type="STRING" id="365044.Pnap_0011"/>
<dbReference type="RefSeq" id="WP_011799447.1">
    <property type="nucleotide sequence ID" value="NC_008781.1"/>
</dbReference>
<dbReference type="CDD" id="cd11378">
    <property type="entry name" value="DUF296"/>
    <property type="match status" value="1"/>
</dbReference>
<dbReference type="SUPFAM" id="SSF117856">
    <property type="entry name" value="AF0104/ALDC/Ptd012-like"/>
    <property type="match status" value="1"/>
</dbReference>
<keyword evidence="3" id="KW-1185">Reference proteome</keyword>
<dbReference type="PROSITE" id="PS51742">
    <property type="entry name" value="PPC"/>
    <property type="match status" value="1"/>
</dbReference>
<protein>
    <recommendedName>
        <fullName evidence="1">PPC domain-containing protein</fullName>
    </recommendedName>
</protein>
<feature type="domain" description="PPC" evidence="1">
    <location>
        <begin position="2"/>
        <end position="136"/>
    </location>
</feature>
<dbReference type="PANTHER" id="PTHR34988">
    <property type="entry name" value="PROTEIN, PUTATIVE-RELATED"/>
    <property type="match status" value="1"/>
</dbReference>
<dbReference type="EMBL" id="CP000529">
    <property type="protein sequence ID" value="ABM35337.1"/>
    <property type="molecule type" value="Genomic_DNA"/>
</dbReference>
<dbReference type="Pfam" id="PF03479">
    <property type="entry name" value="PCC"/>
    <property type="match status" value="1"/>
</dbReference>
<evidence type="ECO:0000313" key="3">
    <source>
        <dbReference type="Proteomes" id="UP000000644"/>
    </source>
</evidence>
<dbReference type="Gene3D" id="3.30.1330.80">
    <property type="entry name" value="Hypothetical protein, similar to alpha- acetolactate decarboxylase, domain 2"/>
    <property type="match status" value="1"/>
</dbReference>
<name>A1VI59_POLNA</name>
<dbReference type="HOGENOM" id="CLU_114051_3_0_4"/>
<dbReference type="OrthoDB" id="552202at2"/>
<dbReference type="Proteomes" id="UP000000644">
    <property type="component" value="Chromosome"/>
</dbReference>
<dbReference type="eggNOG" id="COG1661">
    <property type="taxonomic scope" value="Bacteria"/>
</dbReference>